<dbReference type="EMBL" id="JBHPBY010000104">
    <property type="protein sequence ID" value="MFC1850508.1"/>
    <property type="molecule type" value="Genomic_DNA"/>
</dbReference>
<reference evidence="1 2" key="1">
    <citation type="submission" date="2024-09" db="EMBL/GenBank/DDBJ databases">
        <title>Laminarin stimulates single cell rates of sulfate reduction while oxygen inhibits transcriptomic activity in coastal marine sediment.</title>
        <authorList>
            <person name="Lindsay M."/>
            <person name="Orcutt B."/>
            <person name="Emerson D."/>
            <person name="Stepanauskas R."/>
            <person name="D'Angelo T."/>
        </authorList>
    </citation>
    <scope>NUCLEOTIDE SEQUENCE [LARGE SCALE GENOMIC DNA]</scope>
    <source>
        <strain evidence="1">SAG AM-311-K15</strain>
    </source>
</reference>
<evidence type="ECO:0000313" key="2">
    <source>
        <dbReference type="Proteomes" id="UP001594351"/>
    </source>
</evidence>
<name>A0ABV6YWF4_UNCC1</name>
<dbReference type="Proteomes" id="UP001594351">
    <property type="component" value="Unassembled WGS sequence"/>
</dbReference>
<evidence type="ECO:0000313" key="1">
    <source>
        <dbReference type="EMBL" id="MFC1850508.1"/>
    </source>
</evidence>
<sequence length="54" mass="5978">MTINSECANSGKPIKIEFDSDLNVRYVDDGSDPMICVPKVNLVETKESSIVDIF</sequence>
<proteinExistence type="predicted"/>
<gene>
    <name evidence="1" type="ORF">ACFL27_09985</name>
</gene>
<keyword evidence="2" id="KW-1185">Reference proteome</keyword>
<organism evidence="1 2">
    <name type="scientific">candidate division CSSED10-310 bacterium</name>
    <dbReference type="NCBI Taxonomy" id="2855610"/>
    <lineage>
        <taxon>Bacteria</taxon>
        <taxon>Bacteria division CSSED10-310</taxon>
    </lineage>
</organism>
<comment type="caution">
    <text evidence="1">The sequence shown here is derived from an EMBL/GenBank/DDBJ whole genome shotgun (WGS) entry which is preliminary data.</text>
</comment>
<accession>A0ABV6YWF4</accession>
<protein>
    <submittedName>
        <fullName evidence="1">Uncharacterized protein</fullName>
    </submittedName>
</protein>